<dbReference type="PANTHER" id="PTHR41349">
    <property type="match status" value="1"/>
</dbReference>
<feature type="domain" description="Endonuclease/exonuclease/phosphatase" evidence="2">
    <location>
        <begin position="30"/>
        <end position="193"/>
    </location>
</feature>
<feature type="signal peptide" evidence="1">
    <location>
        <begin position="1"/>
        <end position="16"/>
    </location>
</feature>
<dbReference type="Gene3D" id="3.60.10.10">
    <property type="entry name" value="Endonuclease/exonuclease/phosphatase"/>
    <property type="match status" value="1"/>
</dbReference>
<dbReference type="SUPFAM" id="SSF56219">
    <property type="entry name" value="DNase I-like"/>
    <property type="match status" value="1"/>
</dbReference>
<dbReference type="InterPro" id="IPR005135">
    <property type="entry name" value="Endo/exonuclease/phosphatase"/>
</dbReference>
<dbReference type="PANTHER" id="PTHR41349:SF1">
    <property type="entry name" value="PROTEIN CBG08683"/>
    <property type="match status" value="1"/>
</dbReference>
<feature type="chain" id="PRO_5003403927" description="Endonuclease/exonuclease/phosphatase domain-containing protein" evidence="1">
    <location>
        <begin position="17"/>
        <end position="284"/>
    </location>
</feature>
<dbReference type="eggNOG" id="ENOG502RYZR">
    <property type="taxonomic scope" value="Eukaryota"/>
</dbReference>
<proteinExistence type="predicted"/>
<keyword evidence="4" id="KW-1185">Reference proteome</keyword>
<sequence>MLSLIVLLSMIQYPDGVSTHVASPNGFRMMSYNAWNSGSHVNDGERKILKHIASVNPDVILLQETPADFAKQFVKKLASSWVGVLSDAGRAVLTRHSFVSNTEFSISGGTGIKIQLLNGNITAVWSMHLSYNFYDPYKTLDKRITKLERITNVEYSFFVGSDFNFPSHLDWTDQTKERDRGYIVEWLATKLLEQAGFVDTYRKVHPNALTDPGLIHMVSSHEIQYRTRMNEPQDRNDFLFYEGPIIAEKCETYYGNKNEDLTQNVEDNDYPSDHAAVVADYVFK</sequence>
<dbReference type="GO" id="GO:0003824">
    <property type="term" value="F:catalytic activity"/>
    <property type="evidence" value="ECO:0007669"/>
    <property type="project" value="InterPro"/>
</dbReference>
<dbReference type="Proteomes" id="UP000008068">
    <property type="component" value="Unassembled WGS sequence"/>
</dbReference>
<keyword evidence="1" id="KW-0732">Signal</keyword>
<dbReference type="AlphaFoldDB" id="G0MRM8"/>
<gene>
    <name evidence="3" type="ORF">CAEBREN_01371</name>
</gene>
<dbReference type="EMBL" id="GL379809">
    <property type="protein sequence ID" value="EGT42461.1"/>
    <property type="molecule type" value="Genomic_DNA"/>
</dbReference>
<dbReference type="STRING" id="135651.G0MRM8"/>
<organism evidence="4">
    <name type="scientific">Caenorhabditis brenneri</name>
    <name type="common">Nematode worm</name>
    <dbReference type="NCBI Taxonomy" id="135651"/>
    <lineage>
        <taxon>Eukaryota</taxon>
        <taxon>Metazoa</taxon>
        <taxon>Ecdysozoa</taxon>
        <taxon>Nematoda</taxon>
        <taxon>Chromadorea</taxon>
        <taxon>Rhabditida</taxon>
        <taxon>Rhabditina</taxon>
        <taxon>Rhabditomorpha</taxon>
        <taxon>Rhabditoidea</taxon>
        <taxon>Rhabditidae</taxon>
        <taxon>Peloderinae</taxon>
        <taxon>Caenorhabditis</taxon>
    </lineage>
</organism>
<dbReference type="HOGENOM" id="CLU_049141_0_0_1"/>
<name>G0MRM8_CAEBE</name>
<dbReference type="OrthoDB" id="276515at2759"/>
<evidence type="ECO:0000313" key="3">
    <source>
        <dbReference type="EMBL" id="EGT42461.1"/>
    </source>
</evidence>
<dbReference type="InterPro" id="IPR036691">
    <property type="entry name" value="Endo/exonu/phosph_ase_sf"/>
</dbReference>
<dbReference type="Pfam" id="PF03372">
    <property type="entry name" value="Exo_endo_phos"/>
    <property type="match status" value="1"/>
</dbReference>
<protein>
    <recommendedName>
        <fullName evidence="2">Endonuclease/exonuclease/phosphatase domain-containing protein</fullName>
    </recommendedName>
</protein>
<reference evidence="4" key="1">
    <citation type="submission" date="2011-07" db="EMBL/GenBank/DDBJ databases">
        <authorList>
            <consortium name="Caenorhabditis brenneri Sequencing and Analysis Consortium"/>
            <person name="Wilson R.K."/>
        </authorList>
    </citation>
    <scope>NUCLEOTIDE SEQUENCE [LARGE SCALE GENOMIC DNA]</scope>
    <source>
        <strain evidence="4">PB2801</strain>
    </source>
</reference>
<evidence type="ECO:0000259" key="2">
    <source>
        <dbReference type="Pfam" id="PF03372"/>
    </source>
</evidence>
<evidence type="ECO:0000313" key="4">
    <source>
        <dbReference type="Proteomes" id="UP000008068"/>
    </source>
</evidence>
<evidence type="ECO:0000256" key="1">
    <source>
        <dbReference type="SAM" id="SignalP"/>
    </source>
</evidence>
<accession>G0MRM8</accession>
<dbReference type="InParanoid" id="G0MRM8"/>
<dbReference type="OMA" id="HHSDEHE"/>